<dbReference type="InterPro" id="IPR029044">
    <property type="entry name" value="Nucleotide-diphossugar_trans"/>
</dbReference>
<dbReference type="Pfam" id="PF00535">
    <property type="entry name" value="Glycos_transf_2"/>
    <property type="match status" value="1"/>
</dbReference>
<dbReference type="CDD" id="cd02511">
    <property type="entry name" value="Beta4Glucosyltransferase"/>
    <property type="match status" value="1"/>
</dbReference>
<dbReference type="GO" id="GO:0016740">
    <property type="term" value="F:transferase activity"/>
    <property type="evidence" value="ECO:0007669"/>
    <property type="project" value="UniProtKB-KW"/>
</dbReference>
<sequence>MGISVVINTYNAALHLEKVLESVKDFDEILICDMHSSDSTLEIAKKYHCNIIFHEKISFVEPARNFAIQSAKNDWVLLLDADEGITIDLKTKLYQFKNNQEGNTALAIPRKNYFLGKWMRAAYPDYVYRFFRKDSIVWPPFIHSKPEISGKVVKISPQEKNLALEHLADDSISVILEKNNTYSTAEIAKRKGKKVSFGKLIYSPFFWFFKYYVIKKGFLDGKEGLIFATLKAQYKFNTLAKIIESESNA</sequence>
<dbReference type="Gene3D" id="3.90.550.10">
    <property type="entry name" value="Spore Coat Polysaccharide Biosynthesis Protein SpsA, Chain A"/>
    <property type="match status" value="1"/>
</dbReference>
<accession>A0A246BE08</accession>
<dbReference type="AlphaFoldDB" id="A0A246BE08"/>
<evidence type="ECO:0000256" key="1">
    <source>
        <dbReference type="ARBA" id="ARBA00038494"/>
    </source>
</evidence>
<dbReference type="InterPro" id="IPR001173">
    <property type="entry name" value="Glyco_trans_2-like"/>
</dbReference>
<reference evidence="3 4" key="2">
    <citation type="submission" date="2017-05" db="EMBL/GenBank/DDBJ databases">
        <title>Genome of Chryseobacterium haifense.</title>
        <authorList>
            <person name="Newman J.D."/>
        </authorList>
    </citation>
    <scope>NUCLEOTIDE SEQUENCE [LARGE SCALE GENOMIC DNA]</scope>
    <source>
        <strain evidence="3 4">DSM 19056</strain>
    </source>
</reference>
<reference evidence="3 4" key="1">
    <citation type="submission" date="2014-01" db="EMBL/GenBank/DDBJ databases">
        <authorList>
            <consortium name="Genome Consortium for Active Teaching"/>
            <person name="Sontag T.C."/>
            <person name="Newman J.D."/>
        </authorList>
    </citation>
    <scope>NUCLEOTIDE SEQUENCE [LARGE SCALE GENOMIC DNA]</scope>
    <source>
        <strain evidence="3 4">DSM 19056</strain>
    </source>
</reference>
<dbReference type="EMBL" id="JASZ02000001">
    <property type="protein sequence ID" value="OWK99599.1"/>
    <property type="molecule type" value="Genomic_DNA"/>
</dbReference>
<dbReference type="RefSeq" id="WP_031504566.1">
    <property type="nucleotide sequence ID" value="NZ_JASZ02000001.1"/>
</dbReference>
<gene>
    <name evidence="3" type="ORF">AP75_00230</name>
</gene>
<dbReference type="Proteomes" id="UP000197587">
    <property type="component" value="Unassembled WGS sequence"/>
</dbReference>
<evidence type="ECO:0000313" key="3">
    <source>
        <dbReference type="EMBL" id="OWK99599.1"/>
    </source>
</evidence>
<name>A0A246BE08_9FLAO</name>
<evidence type="ECO:0000259" key="2">
    <source>
        <dbReference type="Pfam" id="PF00535"/>
    </source>
</evidence>
<comment type="similarity">
    <text evidence="1">Belongs to the glycosyltransferase 2 family. WaaE/KdtX subfamily.</text>
</comment>
<comment type="caution">
    <text evidence="3">The sequence shown here is derived from an EMBL/GenBank/DDBJ whole genome shotgun (WGS) entry which is preliminary data.</text>
</comment>
<keyword evidence="4" id="KW-1185">Reference proteome</keyword>
<evidence type="ECO:0000313" key="4">
    <source>
        <dbReference type="Proteomes" id="UP000197587"/>
    </source>
</evidence>
<organism evidence="3 4">
    <name type="scientific">Kaistella haifensis DSM 19056</name>
    <dbReference type="NCBI Taxonomy" id="1450526"/>
    <lineage>
        <taxon>Bacteria</taxon>
        <taxon>Pseudomonadati</taxon>
        <taxon>Bacteroidota</taxon>
        <taxon>Flavobacteriia</taxon>
        <taxon>Flavobacteriales</taxon>
        <taxon>Weeksellaceae</taxon>
        <taxon>Chryseobacterium group</taxon>
        <taxon>Kaistella</taxon>
    </lineage>
</organism>
<dbReference type="SUPFAM" id="SSF53448">
    <property type="entry name" value="Nucleotide-diphospho-sugar transferases"/>
    <property type="match status" value="1"/>
</dbReference>
<feature type="domain" description="Glycosyltransferase 2-like" evidence="2">
    <location>
        <begin position="4"/>
        <end position="122"/>
    </location>
</feature>
<dbReference type="PANTHER" id="PTHR43630">
    <property type="entry name" value="POLY-BETA-1,6-N-ACETYL-D-GLUCOSAMINE SYNTHASE"/>
    <property type="match status" value="1"/>
</dbReference>
<protein>
    <submittedName>
        <fullName evidence="3">Glycosyl transferase family 2</fullName>
    </submittedName>
</protein>
<keyword evidence="3" id="KW-0808">Transferase</keyword>
<proteinExistence type="inferred from homology"/>
<dbReference type="PANTHER" id="PTHR43630:SF2">
    <property type="entry name" value="GLYCOSYLTRANSFERASE"/>
    <property type="match status" value="1"/>
</dbReference>